<sequence length="286" mass="32327">MNEKNTVSKELNAKHLKILENLLKLPENRECADCRSKAPRWASVNLGIFICMQCSGIHRSLGVHISKVRSTTLDTWLADQISFMQYMGNGKSNKYWEAELPPNFDRNEFGLENFIRAKYVQKRWAAKGGLLATTKSSEIVRNLDDFTVGGAKSGFPRNNRRLSLEESILTKHIAQILPPAARSRQGSFDLQIRCPPPLKGPTPAGFGKSPAKNNGTDDLSKLHFIHEDKQDFSAALPTSWTTFDCKTSILVDILRCQEYKVHRVNAQLSHGVDVTRLWLWTTMHGY</sequence>
<accession>A0ACB9PU30</accession>
<evidence type="ECO:0000313" key="1">
    <source>
        <dbReference type="EMBL" id="KAI4352023.1"/>
    </source>
</evidence>
<organism evidence="1 2">
    <name type="scientific">Bauhinia variegata</name>
    <name type="common">Purple orchid tree</name>
    <name type="synonym">Phanera variegata</name>
    <dbReference type="NCBI Taxonomy" id="167791"/>
    <lineage>
        <taxon>Eukaryota</taxon>
        <taxon>Viridiplantae</taxon>
        <taxon>Streptophyta</taxon>
        <taxon>Embryophyta</taxon>
        <taxon>Tracheophyta</taxon>
        <taxon>Spermatophyta</taxon>
        <taxon>Magnoliopsida</taxon>
        <taxon>eudicotyledons</taxon>
        <taxon>Gunneridae</taxon>
        <taxon>Pentapetalae</taxon>
        <taxon>rosids</taxon>
        <taxon>fabids</taxon>
        <taxon>Fabales</taxon>
        <taxon>Fabaceae</taxon>
        <taxon>Cercidoideae</taxon>
        <taxon>Cercideae</taxon>
        <taxon>Bauhiniinae</taxon>
        <taxon>Bauhinia</taxon>
    </lineage>
</organism>
<name>A0ACB9PU30_BAUVA</name>
<keyword evidence="2" id="KW-1185">Reference proteome</keyword>
<comment type="caution">
    <text evidence="1">The sequence shown here is derived from an EMBL/GenBank/DDBJ whole genome shotgun (WGS) entry which is preliminary data.</text>
</comment>
<dbReference type="EMBL" id="CM039428">
    <property type="protein sequence ID" value="KAI4352023.1"/>
    <property type="molecule type" value="Genomic_DNA"/>
</dbReference>
<gene>
    <name evidence="1" type="ORF">L6164_006313</name>
</gene>
<protein>
    <submittedName>
        <fullName evidence="1">Uncharacterized protein</fullName>
    </submittedName>
</protein>
<reference evidence="1 2" key="1">
    <citation type="journal article" date="2022" name="DNA Res.">
        <title>Chromosomal-level genome assembly of the orchid tree Bauhinia variegata (Leguminosae; Cercidoideae) supports the allotetraploid origin hypothesis of Bauhinia.</title>
        <authorList>
            <person name="Zhong Y."/>
            <person name="Chen Y."/>
            <person name="Zheng D."/>
            <person name="Pang J."/>
            <person name="Liu Y."/>
            <person name="Luo S."/>
            <person name="Meng S."/>
            <person name="Qian L."/>
            <person name="Wei D."/>
            <person name="Dai S."/>
            <person name="Zhou R."/>
        </authorList>
    </citation>
    <scope>NUCLEOTIDE SEQUENCE [LARGE SCALE GENOMIC DNA]</scope>
    <source>
        <strain evidence="1">BV-YZ2020</strain>
    </source>
</reference>
<evidence type="ECO:0000313" key="2">
    <source>
        <dbReference type="Proteomes" id="UP000828941"/>
    </source>
</evidence>
<dbReference type="Proteomes" id="UP000828941">
    <property type="component" value="Chromosome 3"/>
</dbReference>
<proteinExistence type="predicted"/>